<evidence type="ECO:0000256" key="2">
    <source>
        <dbReference type="SAM" id="Phobius"/>
    </source>
</evidence>
<feature type="transmembrane region" description="Helical" evidence="2">
    <location>
        <begin position="12"/>
        <end position="35"/>
    </location>
</feature>
<sequence>MKGHNVPEKRLGVPVFAAASLGIAISIASGIRAYADLQPFYNFSVTVSTEDDFNEKIEVYVAKNGEFYGDYDLNQSNQYLYKTELEAGTYEVYARVRYDQDHVYQVFPESLKISIGDIDYKDMHEAVFQILGMEESEEGHEFQEYVPSDGETVYSAGQMDELRKIQESARKEGESAFLDVEEWERENSFLAQNGIDASEIPNGNRASHIPQHSYPQDETQNEQTIPDIPEQETEISQEETVDGQKQNENGSKTGISLKIGILITLGLAFLCGALAIVITRTKKGQYDK</sequence>
<dbReference type="EMBL" id="BAABXL010000001">
    <property type="protein sequence ID" value="GAA6269600.1"/>
    <property type="molecule type" value="Genomic_DNA"/>
</dbReference>
<dbReference type="RefSeq" id="WP_390470368.1">
    <property type="nucleotide sequence ID" value="NZ_BAABXL010000001.1"/>
</dbReference>
<evidence type="ECO:0000256" key="1">
    <source>
        <dbReference type="SAM" id="MobiDB-lite"/>
    </source>
</evidence>
<feature type="transmembrane region" description="Helical" evidence="2">
    <location>
        <begin position="255"/>
        <end position="278"/>
    </location>
</feature>
<keyword evidence="2" id="KW-1133">Transmembrane helix</keyword>
<name>A0ABQ0AZZ7_9FIRM</name>
<dbReference type="Proteomes" id="UP001600894">
    <property type="component" value="Unassembled WGS sequence"/>
</dbReference>
<keyword evidence="2" id="KW-0472">Membrane</keyword>
<accession>A0ABQ0AZZ7</accession>
<keyword evidence="2" id="KW-0812">Transmembrane</keyword>
<evidence type="ECO:0000313" key="4">
    <source>
        <dbReference type="Proteomes" id="UP001600894"/>
    </source>
</evidence>
<reference evidence="3 4" key="1">
    <citation type="submission" date="2024-04" db="EMBL/GenBank/DDBJ databases">
        <title>Defined microbial consortia suppress multidrug-resistant proinflammatory Enterobacteriaceae via ecological control.</title>
        <authorList>
            <person name="Furuichi M."/>
            <person name="Kawaguchi T."/>
            <person name="Pust M."/>
            <person name="Yasuma K."/>
            <person name="Plichta D."/>
            <person name="Hasegawa N."/>
            <person name="Ohya T."/>
            <person name="Bhattarai S."/>
            <person name="Sasajima S."/>
            <person name="Aoto Y."/>
            <person name="Tuganbaev T."/>
            <person name="Yaginuma M."/>
            <person name="Ueda M."/>
            <person name="Okahashi N."/>
            <person name="Amafuji K."/>
            <person name="Kiridooshi Y."/>
            <person name="Sugita K."/>
            <person name="Strazar M."/>
            <person name="Skelly A."/>
            <person name="Suda W."/>
            <person name="Hattori M."/>
            <person name="Nakamoto N."/>
            <person name="Caballero S."/>
            <person name="Norman J."/>
            <person name="Olle B."/>
            <person name="Tanoue T."/>
            <person name="Arita M."/>
            <person name="Bucci V."/>
            <person name="Atarashi K."/>
            <person name="Xavier R."/>
            <person name="Honda K."/>
        </authorList>
    </citation>
    <scope>NUCLEOTIDE SEQUENCE [LARGE SCALE GENOMIC DNA]</scope>
    <source>
        <strain evidence="4">f13</strain>
    </source>
</reference>
<organism evidence="3 4">
    <name type="scientific">Enterocloster alcoholdehydrogenati</name>
    <dbReference type="NCBI Taxonomy" id="2547410"/>
    <lineage>
        <taxon>Bacteria</taxon>
        <taxon>Bacillati</taxon>
        <taxon>Bacillota</taxon>
        <taxon>Clostridia</taxon>
        <taxon>Lachnospirales</taxon>
        <taxon>Lachnospiraceae</taxon>
        <taxon>Enterocloster</taxon>
    </lineage>
</organism>
<comment type="caution">
    <text evidence="3">The sequence shown here is derived from an EMBL/GenBank/DDBJ whole genome shotgun (WGS) entry which is preliminary data.</text>
</comment>
<proteinExistence type="predicted"/>
<protein>
    <submittedName>
        <fullName evidence="3">Uncharacterized protein</fullName>
    </submittedName>
</protein>
<gene>
    <name evidence="3" type="ORF">F130042H8_26600</name>
</gene>
<keyword evidence="4" id="KW-1185">Reference proteome</keyword>
<feature type="region of interest" description="Disordered" evidence="1">
    <location>
        <begin position="196"/>
        <end position="222"/>
    </location>
</feature>
<feature type="compositionally biased region" description="Polar residues" evidence="1">
    <location>
        <begin position="213"/>
        <end position="222"/>
    </location>
</feature>
<evidence type="ECO:0000313" key="3">
    <source>
        <dbReference type="EMBL" id="GAA6269600.1"/>
    </source>
</evidence>